<evidence type="ECO:0000313" key="15">
    <source>
        <dbReference type="Proteomes" id="UP000265140"/>
    </source>
</evidence>
<feature type="region of interest" description="Disordered" evidence="11">
    <location>
        <begin position="865"/>
        <end position="958"/>
    </location>
</feature>
<organism evidence="14 15">
    <name type="scientific">Esox lucius</name>
    <name type="common">Northern pike</name>
    <dbReference type="NCBI Taxonomy" id="8010"/>
    <lineage>
        <taxon>Eukaryota</taxon>
        <taxon>Metazoa</taxon>
        <taxon>Chordata</taxon>
        <taxon>Craniata</taxon>
        <taxon>Vertebrata</taxon>
        <taxon>Euteleostomi</taxon>
        <taxon>Actinopterygii</taxon>
        <taxon>Neopterygii</taxon>
        <taxon>Teleostei</taxon>
        <taxon>Protacanthopterygii</taxon>
        <taxon>Esociformes</taxon>
        <taxon>Esocidae</taxon>
        <taxon>Esox</taxon>
    </lineage>
</organism>
<evidence type="ECO:0000256" key="5">
    <source>
        <dbReference type="ARBA" id="ARBA00022737"/>
    </source>
</evidence>
<comment type="similarity">
    <text evidence="1">Belongs to the protein kinase superfamily. Alpha-type protein kinase family. ALPK subfamily.</text>
</comment>
<dbReference type="Ensembl" id="ENSELUT00000098759.1">
    <property type="protein sequence ID" value="ENSELUP00000085700.1"/>
    <property type="gene ID" value="ENSELUG00000004701.3"/>
</dbReference>
<dbReference type="Pfam" id="PF07679">
    <property type="entry name" value="I-set"/>
    <property type="match status" value="2"/>
</dbReference>
<dbReference type="SMART" id="SM00409">
    <property type="entry name" value="IG"/>
    <property type="match status" value="2"/>
</dbReference>
<evidence type="ECO:0000259" key="12">
    <source>
        <dbReference type="PROSITE" id="PS50835"/>
    </source>
</evidence>
<feature type="compositionally biased region" description="Polar residues" evidence="11">
    <location>
        <begin position="689"/>
        <end position="708"/>
    </location>
</feature>
<dbReference type="Proteomes" id="UP000265140">
    <property type="component" value="Chromosome 2"/>
</dbReference>
<dbReference type="InterPro" id="IPR011009">
    <property type="entry name" value="Kinase-like_dom_sf"/>
</dbReference>
<comment type="catalytic activity">
    <reaction evidence="10">
        <text>L-seryl-[protein] + ATP = O-phospho-L-seryl-[protein] + ADP + H(+)</text>
        <dbReference type="Rhea" id="RHEA:17989"/>
        <dbReference type="Rhea" id="RHEA-COMP:9863"/>
        <dbReference type="Rhea" id="RHEA-COMP:11604"/>
        <dbReference type="ChEBI" id="CHEBI:15378"/>
        <dbReference type="ChEBI" id="CHEBI:29999"/>
        <dbReference type="ChEBI" id="CHEBI:30616"/>
        <dbReference type="ChEBI" id="CHEBI:83421"/>
        <dbReference type="ChEBI" id="CHEBI:456216"/>
        <dbReference type="EC" id="2.7.11.1"/>
    </reaction>
</comment>
<reference evidence="14" key="2">
    <citation type="submission" date="2025-08" db="UniProtKB">
        <authorList>
            <consortium name="Ensembl"/>
        </authorList>
    </citation>
    <scope>IDENTIFICATION</scope>
</reference>
<dbReference type="GO" id="GO:0055013">
    <property type="term" value="P:cardiac muscle cell development"/>
    <property type="evidence" value="ECO:0007669"/>
    <property type="project" value="TreeGrafter"/>
</dbReference>
<dbReference type="InterPro" id="IPR003598">
    <property type="entry name" value="Ig_sub2"/>
</dbReference>
<feature type="compositionally biased region" description="Polar residues" evidence="11">
    <location>
        <begin position="1"/>
        <end position="11"/>
    </location>
</feature>
<feature type="compositionally biased region" description="Polar residues" evidence="11">
    <location>
        <begin position="433"/>
        <end position="484"/>
    </location>
</feature>
<feature type="compositionally biased region" description="Polar residues" evidence="11">
    <location>
        <begin position="1389"/>
        <end position="1398"/>
    </location>
</feature>
<name>A0AAY5KBV3_ESOLU</name>
<feature type="domain" description="Ig-like" evidence="12">
    <location>
        <begin position="1618"/>
        <end position="1706"/>
    </location>
</feature>
<dbReference type="GO" id="GO:0004674">
    <property type="term" value="F:protein serine/threonine kinase activity"/>
    <property type="evidence" value="ECO:0007669"/>
    <property type="project" value="UniProtKB-KW"/>
</dbReference>
<feature type="region of interest" description="Disordered" evidence="11">
    <location>
        <begin position="206"/>
        <end position="242"/>
    </location>
</feature>
<comment type="catalytic activity">
    <reaction evidence="9">
        <text>L-threonyl-[protein] + ATP = O-phospho-L-threonyl-[protein] + ADP + H(+)</text>
        <dbReference type="Rhea" id="RHEA:46608"/>
        <dbReference type="Rhea" id="RHEA-COMP:11060"/>
        <dbReference type="Rhea" id="RHEA-COMP:11605"/>
        <dbReference type="ChEBI" id="CHEBI:15378"/>
        <dbReference type="ChEBI" id="CHEBI:30013"/>
        <dbReference type="ChEBI" id="CHEBI:30616"/>
        <dbReference type="ChEBI" id="CHEBI:61977"/>
        <dbReference type="ChEBI" id="CHEBI:456216"/>
        <dbReference type="EC" id="2.7.11.1"/>
    </reaction>
</comment>
<dbReference type="Gene3D" id="3.20.200.10">
    <property type="entry name" value="MHCK/EF2 kinase"/>
    <property type="match status" value="1"/>
</dbReference>
<dbReference type="SUPFAM" id="SSF48726">
    <property type="entry name" value="Immunoglobulin"/>
    <property type="match status" value="2"/>
</dbReference>
<feature type="domain" description="Ig-like" evidence="12">
    <location>
        <begin position="79"/>
        <end position="170"/>
    </location>
</feature>
<keyword evidence="5" id="KW-0677">Repeat</keyword>
<evidence type="ECO:0000256" key="3">
    <source>
        <dbReference type="ARBA" id="ARBA00022527"/>
    </source>
</evidence>
<dbReference type="PANTHER" id="PTHR47091:SF1">
    <property type="entry name" value="ALPHA-PROTEIN KINASE 3"/>
    <property type="match status" value="1"/>
</dbReference>
<dbReference type="SUPFAM" id="SSF56112">
    <property type="entry name" value="Protein kinase-like (PK-like)"/>
    <property type="match status" value="1"/>
</dbReference>
<feature type="region of interest" description="Disordered" evidence="11">
    <location>
        <begin position="507"/>
        <end position="595"/>
    </location>
</feature>
<dbReference type="InterPro" id="IPR036179">
    <property type="entry name" value="Ig-like_dom_sf"/>
</dbReference>
<dbReference type="PROSITE" id="PS50835">
    <property type="entry name" value="IG_LIKE"/>
    <property type="match status" value="2"/>
</dbReference>
<feature type="region of interest" description="Disordered" evidence="11">
    <location>
        <begin position="427"/>
        <end position="487"/>
    </location>
</feature>
<dbReference type="GO" id="GO:0005524">
    <property type="term" value="F:ATP binding"/>
    <property type="evidence" value="ECO:0007669"/>
    <property type="project" value="InterPro"/>
</dbReference>
<accession>A0AAY5KBV3</accession>
<dbReference type="GO" id="GO:0005634">
    <property type="term" value="C:nucleus"/>
    <property type="evidence" value="ECO:0007669"/>
    <property type="project" value="TreeGrafter"/>
</dbReference>
<dbReference type="Gene3D" id="2.60.40.10">
    <property type="entry name" value="Immunoglobulins"/>
    <property type="match status" value="2"/>
</dbReference>
<feature type="compositionally biased region" description="Low complexity" evidence="11">
    <location>
        <begin position="29"/>
        <end position="38"/>
    </location>
</feature>
<feature type="compositionally biased region" description="Polar residues" evidence="11">
    <location>
        <begin position="918"/>
        <end position="945"/>
    </location>
</feature>
<dbReference type="Pfam" id="PF02816">
    <property type="entry name" value="Alpha_kinase"/>
    <property type="match status" value="1"/>
</dbReference>
<protein>
    <recommendedName>
        <fullName evidence="2">non-specific serine/threonine protein kinase</fullName>
        <ecNumber evidence="2">2.7.11.1</ecNumber>
    </recommendedName>
</protein>
<evidence type="ECO:0000256" key="9">
    <source>
        <dbReference type="ARBA" id="ARBA00047899"/>
    </source>
</evidence>
<feature type="domain" description="Alpha-type protein kinase" evidence="13">
    <location>
        <begin position="1734"/>
        <end position="1966"/>
    </location>
</feature>
<dbReference type="EC" id="2.7.11.1" evidence="2"/>
<dbReference type="SMART" id="SM00811">
    <property type="entry name" value="Alpha_kinase"/>
    <property type="match status" value="1"/>
</dbReference>
<sequence>MSSRRLTTRSYSAGDGRSGYHNVDDVTGSSRANSRANSHSYLSSVRPEHSYSSHSYSQYRPSRSTLHCVMQQLTEETQPYFESTLKSKAVSETCNTMFTCDVSGHPTPEVTWYKDDVQLDRYCGLPKYNISRNGQNHSLHIYNCSEEDAAIYQASARNSKGIVSCSGVLEVGTMTEYKIHQQYFAKMKLNAEKNSRELEKPKVWDKENHISLDGQQETQRTISPDRSQRKRHSPMDHSFIAPSSMENEVVEKNTLAQAAEVESRIQDRVAGEEEMETTVIGTGASYIKRQTAITENGSSKGLTYDHDSLQKYFAPHTPKVSLSKKKVKIFKGEESSVTADSQAGKGPERDSGMSEEGKVSVTFCLADSATLPIEAMEVESAVDPSASKMNGVNYMKQTKKDPQNNTVSIMEDVKVQLDEKTLVKTLPHKDESTSPGFSSKGQTTSGTKNQTCSVAQVTRKVGNNNIKGSHSTVPPVTSIQPQAHTSDKLQPKPIIPVELQPQPSLAVELQPQPSTSVTLQPQPSASLKLQPQPRPPSVTSQPQQSEIVKPPVQTSLSVKPPEQTSLSVKPPTQPSLSVKPQAQPSLSVKPQAQPSLLVKPRAQPSLSVKPSAHPSLLVKPQAQPSLIVKPQAQPSHPVKLQAQPILSTKPEAQPSLSLNPETQPSHHSAKLQPQPNKRSPLSGELVPQLCQSSGPSAKRNPSPSANLHSQSSPSQTQQPQTSPSVTLQPQPSSCPHMSNSSSKGIGTNQNIIMDNKPSAPGNLNSFTAKAKTECSSKDSATVLGILQSDTSSIHQTGRAGHVAGGTVPSVLMIPRESSKSVSALPQRLCEQAGDQMSEEETSTSLKNVSVSQLPVLLGEEVTQKHRQKIERNGTPVCPESVTPTTRSKLNMPRKHSPSASDEELVTDANKRTPAVHNTPGQSASDKLTQGTQEYSRGSNESNTVPFTEPLMSPLESHGAGENTLGCSVSLVGQRCQIEMAIKKIGETEIQVDLKGKGSLVGELQVKRDNNEKKPGLESVHKAERVSKFQESEIKTISKTPVMESVERVKVQLLDVELENKQCGLKKAECKIPDIQKCLPQNCSLNPCFSTFISNKTNSTDKTNVSDADISRHKKIYLKDAPKPVAKVMSIAELLRSQMVCIDDNKVPLVSVAPIAEISISTPPVQNPNADQQPRSPSVTGIQNMRMQSLELRMYDTNYRQEPEKSTCKKVAGICNGFVSASNVEHNLTSSKPECVESSIVRPMTEASSKAFVIPPISIIDMDGSLENSNTPLCIVTNTENVMDAKHEQVLDHTAYISPDGNYNGQRETSLITPEQRSSEMTVTSTPISSVTDTAETQQKLSNSIKEMNSSHALPPVFSSQHGRDRRCPSSLSEHSEESSPLPNTKKPGFTTNPSTPTLQPVHEPPPVIGMNLIHSEEHKPDAPQTDPQPVTMLVTRGFLCNETQGSVPVSIIHLDNKTSPSEGVKAEEYSKSDSLSCVTVNEVSTGLLKTDSVSLIPSATPQELASGARRKIIIPKVQGEDPKAAASPTDVQSPHREEVSRITFGLSPESPSPKSPCQSLRFPLRQNQSGQHTPPAERQSPLLVRRKVTQNPETTDTAKTEEKPSEQDKHKHNPFKAPQVIRKIRGEPFSDAAGHLKLWCQFFNVLSDSTIRWFRDEVEIATDKRSSGDETQVALAIVHTSSIDCGVYGCTITNEYGTDTTDFLLSVDILSGMFLRDDQEVGEEIEMTPLLFTKGLADSGTWGRKFFGRIMTEEAHIGKGCSHKACKVKVIYGLDPVFESGSTCYIKVKSPIAYYGAKGESNLVERNHAMTQQECRIQNMAREYSKIFAAECRVIETFGAVLEVIPVYLIYRPANTIPHATVETDLNGDFVRYSQVDASGRLVMGTGSEAALKCSALQHWIHQWTNGNLLLTRMEGVDLKITNVSVSIKSKGYQSLTITENPSVFEQFVSQHHCNYYCGLLSLKLLKSQDSLQTPAKPKGSRSPLLHRKVSGSSSPQPSRKATGSPRLARKEVEPEDSKSTTNLKNVDFLKVVQS</sequence>
<feature type="compositionally biased region" description="Polar residues" evidence="11">
    <location>
        <begin position="537"/>
        <end position="567"/>
    </location>
</feature>
<feature type="region of interest" description="Disordered" evidence="11">
    <location>
        <begin position="1297"/>
        <end position="1409"/>
    </location>
</feature>
<keyword evidence="3" id="KW-0723">Serine/threonine-protein kinase</keyword>
<evidence type="ECO:0000256" key="4">
    <source>
        <dbReference type="ARBA" id="ARBA00022679"/>
    </source>
</evidence>
<feature type="compositionally biased region" description="Low complexity" evidence="11">
    <location>
        <begin position="709"/>
        <end position="742"/>
    </location>
</feature>
<feature type="compositionally biased region" description="Polar residues" evidence="11">
    <location>
        <begin position="743"/>
        <end position="752"/>
    </location>
</feature>
<evidence type="ECO:0000256" key="1">
    <source>
        <dbReference type="ARBA" id="ARBA00008651"/>
    </source>
</evidence>
<reference evidence="14" key="3">
    <citation type="submission" date="2025-09" db="UniProtKB">
        <authorList>
            <consortium name="Ensembl"/>
        </authorList>
    </citation>
    <scope>IDENTIFICATION</scope>
</reference>
<evidence type="ECO:0000256" key="6">
    <source>
        <dbReference type="ARBA" id="ARBA00022777"/>
    </source>
</evidence>
<keyword evidence="4" id="KW-0808">Transferase</keyword>
<keyword evidence="15" id="KW-1185">Reference proteome</keyword>
<feature type="compositionally biased region" description="Polar residues" evidence="11">
    <location>
        <begin position="1300"/>
        <end position="1351"/>
    </location>
</feature>
<evidence type="ECO:0000256" key="2">
    <source>
        <dbReference type="ARBA" id="ARBA00012513"/>
    </source>
</evidence>
<evidence type="ECO:0000259" key="13">
    <source>
        <dbReference type="PROSITE" id="PS51158"/>
    </source>
</evidence>
<keyword evidence="6" id="KW-0418">Kinase</keyword>
<evidence type="ECO:0000256" key="11">
    <source>
        <dbReference type="SAM" id="MobiDB-lite"/>
    </source>
</evidence>
<dbReference type="InterPro" id="IPR004166">
    <property type="entry name" value="a-kinase_dom"/>
</dbReference>
<reference evidence="14 15" key="1">
    <citation type="submission" date="2020-02" db="EMBL/GenBank/DDBJ databases">
        <title>Esox lucius (northern pike) genome, fEsoLuc1, primary haplotype.</title>
        <authorList>
            <person name="Myers G."/>
            <person name="Karagic N."/>
            <person name="Meyer A."/>
            <person name="Pippel M."/>
            <person name="Reichard M."/>
            <person name="Winkler S."/>
            <person name="Tracey A."/>
            <person name="Sims Y."/>
            <person name="Howe K."/>
            <person name="Rhie A."/>
            <person name="Formenti G."/>
            <person name="Durbin R."/>
            <person name="Fedrigo O."/>
            <person name="Jarvis E.D."/>
        </authorList>
    </citation>
    <scope>NUCLEOTIDE SEQUENCE [LARGE SCALE GENOMIC DNA]</scope>
</reference>
<dbReference type="InterPro" id="IPR007110">
    <property type="entry name" value="Ig-like_dom"/>
</dbReference>
<proteinExistence type="inferred from homology"/>
<feature type="compositionally biased region" description="Polar residues" evidence="11">
    <location>
        <begin position="654"/>
        <end position="679"/>
    </location>
</feature>
<dbReference type="PANTHER" id="PTHR47091">
    <property type="entry name" value="ALPHA-PROTEIN KINASE 2-RELATED"/>
    <property type="match status" value="1"/>
</dbReference>
<evidence type="ECO:0000256" key="7">
    <source>
        <dbReference type="ARBA" id="ARBA00023157"/>
    </source>
</evidence>
<feature type="compositionally biased region" description="Basic and acidic residues" evidence="11">
    <location>
        <begin position="346"/>
        <end position="356"/>
    </location>
</feature>
<evidence type="ECO:0000256" key="8">
    <source>
        <dbReference type="ARBA" id="ARBA00023319"/>
    </source>
</evidence>
<feature type="compositionally biased region" description="Basic and acidic residues" evidence="11">
    <location>
        <begin position="1361"/>
        <end position="1377"/>
    </location>
</feature>
<feature type="region of interest" description="Disordered" evidence="11">
    <location>
        <begin position="333"/>
        <end position="356"/>
    </location>
</feature>
<dbReference type="PROSITE" id="PS51158">
    <property type="entry name" value="ALPHA_KINASE"/>
    <property type="match status" value="1"/>
</dbReference>
<feature type="region of interest" description="Disordered" evidence="11">
    <location>
        <begin position="1"/>
        <end position="58"/>
    </location>
</feature>
<feature type="compositionally biased region" description="Polar residues" evidence="11">
    <location>
        <begin position="574"/>
        <end position="594"/>
    </location>
</feature>
<feature type="region of interest" description="Disordered" evidence="11">
    <location>
        <begin position="1972"/>
        <end position="2021"/>
    </location>
</feature>
<dbReference type="InterPro" id="IPR013783">
    <property type="entry name" value="Ig-like_fold"/>
</dbReference>
<feature type="compositionally biased region" description="Basic and acidic residues" evidence="11">
    <location>
        <begin position="1596"/>
        <end position="1609"/>
    </location>
</feature>
<dbReference type="InterPro" id="IPR003599">
    <property type="entry name" value="Ig_sub"/>
</dbReference>
<keyword evidence="7" id="KW-1015">Disulfide bond</keyword>
<feature type="compositionally biased region" description="Polar residues" evidence="11">
    <location>
        <begin position="1991"/>
        <end position="2002"/>
    </location>
</feature>
<dbReference type="InterPro" id="IPR013098">
    <property type="entry name" value="Ig_I-set"/>
</dbReference>
<keyword evidence="8" id="KW-0393">Immunoglobulin domain</keyword>
<dbReference type="GeneTree" id="ENSGT00940000158534"/>
<feature type="compositionally biased region" description="Basic and acidic residues" evidence="11">
    <location>
        <begin position="2009"/>
        <end position="2019"/>
    </location>
</feature>
<feature type="region of interest" description="Disordered" evidence="11">
    <location>
        <begin position="1516"/>
        <end position="1616"/>
    </location>
</feature>
<dbReference type="SMART" id="SM00408">
    <property type="entry name" value="IGc2"/>
    <property type="match status" value="2"/>
</dbReference>
<dbReference type="FunFam" id="2.60.40.10:FF:000069">
    <property type="entry name" value="Alpha-protein kinase 3"/>
    <property type="match status" value="1"/>
</dbReference>
<feature type="compositionally biased region" description="Polar residues" evidence="11">
    <location>
        <begin position="213"/>
        <end position="225"/>
    </location>
</feature>
<evidence type="ECO:0000313" key="14">
    <source>
        <dbReference type="Ensembl" id="ENSELUP00000085700.1"/>
    </source>
</evidence>
<gene>
    <name evidence="14" type="primary">ZEB1</name>
</gene>
<feature type="region of interest" description="Disordered" evidence="11">
    <location>
        <begin position="651"/>
        <end position="759"/>
    </location>
</feature>
<feature type="compositionally biased region" description="Polar residues" evidence="11">
    <location>
        <begin position="511"/>
        <end position="529"/>
    </location>
</feature>
<feature type="region of interest" description="Disordered" evidence="11">
    <location>
        <begin position="1160"/>
        <end position="1180"/>
    </location>
</feature>
<evidence type="ECO:0000256" key="10">
    <source>
        <dbReference type="ARBA" id="ARBA00048679"/>
    </source>
</evidence>